<organism evidence="2 3">
    <name type="scientific">Paractinoplanes deccanensis</name>
    <dbReference type="NCBI Taxonomy" id="113561"/>
    <lineage>
        <taxon>Bacteria</taxon>
        <taxon>Bacillati</taxon>
        <taxon>Actinomycetota</taxon>
        <taxon>Actinomycetes</taxon>
        <taxon>Micromonosporales</taxon>
        <taxon>Micromonosporaceae</taxon>
        <taxon>Paractinoplanes</taxon>
    </lineage>
</organism>
<evidence type="ECO:0000313" key="2">
    <source>
        <dbReference type="EMBL" id="GID77849.1"/>
    </source>
</evidence>
<keyword evidence="3" id="KW-1185">Reference proteome</keyword>
<dbReference type="EMBL" id="BOMI01000131">
    <property type="protein sequence ID" value="GID77849.1"/>
    <property type="molecule type" value="Genomic_DNA"/>
</dbReference>
<proteinExistence type="predicted"/>
<dbReference type="Proteomes" id="UP000609879">
    <property type="component" value="Unassembled WGS sequence"/>
</dbReference>
<evidence type="ECO:0000259" key="1">
    <source>
        <dbReference type="Pfam" id="PF04149"/>
    </source>
</evidence>
<feature type="domain" description="DUF397" evidence="1">
    <location>
        <begin position="86"/>
        <end position="137"/>
    </location>
</feature>
<gene>
    <name evidence="2" type="ORF">Ade02nite_64900</name>
</gene>
<comment type="caution">
    <text evidence="2">The sequence shown here is derived from an EMBL/GenBank/DDBJ whole genome shotgun (WGS) entry which is preliminary data.</text>
</comment>
<evidence type="ECO:0000313" key="3">
    <source>
        <dbReference type="Proteomes" id="UP000609879"/>
    </source>
</evidence>
<reference evidence="2 3" key="1">
    <citation type="submission" date="2021-01" db="EMBL/GenBank/DDBJ databases">
        <title>Whole genome shotgun sequence of Actinoplanes deccanensis NBRC 13994.</title>
        <authorList>
            <person name="Komaki H."/>
            <person name="Tamura T."/>
        </authorList>
    </citation>
    <scope>NUCLEOTIDE SEQUENCE [LARGE SCALE GENOMIC DNA]</scope>
    <source>
        <strain evidence="2 3">NBRC 13994</strain>
    </source>
</reference>
<accession>A0ABQ3YCZ8</accession>
<dbReference type="InterPro" id="IPR007278">
    <property type="entry name" value="DUF397"/>
</dbReference>
<name>A0ABQ3YCZ8_9ACTN</name>
<protein>
    <recommendedName>
        <fullName evidence="1">DUF397 domain-containing protein</fullName>
    </recommendedName>
</protein>
<dbReference type="Pfam" id="PF04149">
    <property type="entry name" value="DUF397"/>
    <property type="match status" value="1"/>
</dbReference>
<sequence>MRTTAALRGALRRAVYRECRLADSARAPQYGPIRMDRDKFPALWRHKLHSRRARGIHSCRTPKQSLNVDCGNRHGGVQMIYRTEELRWHRSRHCSGGTCVEVARAGDNILVRDSKDPRGAVLSFTPSEWRAFIEGVKRGELSFE</sequence>